<feature type="region of interest" description="Disordered" evidence="1">
    <location>
        <begin position="50"/>
        <end position="81"/>
    </location>
</feature>
<evidence type="ECO:0000256" key="1">
    <source>
        <dbReference type="SAM" id="MobiDB-lite"/>
    </source>
</evidence>
<comment type="caution">
    <text evidence="2">The sequence shown here is derived from an EMBL/GenBank/DDBJ whole genome shotgun (WGS) entry which is preliminary data.</text>
</comment>
<evidence type="ECO:0000313" key="2">
    <source>
        <dbReference type="EMBL" id="GLS46882.1"/>
    </source>
</evidence>
<gene>
    <name evidence="2" type="ORF">GCM10007884_48790</name>
</gene>
<name>A0ABQ6D9L8_9HYPH</name>
<evidence type="ECO:0000313" key="3">
    <source>
        <dbReference type="Proteomes" id="UP001156881"/>
    </source>
</evidence>
<dbReference type="Proteomes" id="UP001156881">
    <property type="component" value="Unassembled WGS sequence"/>
</dbReference>
<proteinExistence type="predicted"/>
<reference evidence="3" key="1">
    <citation type="journal article" date="2019" name="Int. J. Syst. Evol. Microbiol.">
        <title>The Global Catalogue of Microorganisms (GCM) 10K type strain sequencing project: providing services to taxonomists for standard genome sequencing and annotation.</title>
        <authorList>
            <consortium name="The Broad Institute Genomics Platform"/>
            <consortium name="The Broad Institute Genome Sequencing Center for Infectious Disease"/>
            <person name="Wu L."/>
            <person name="Ma J."/>
        </authorList>
    </citation>
    <scope>NUCLEOTIDE SEQUENCE [LARGE SCALE GENOMIC DNA]</scope>
    <source>
        <strain evidence="3">NBRC 107710</strain>
    </source>
</reference>
<accession>A0ABQ6D9L8</accession>
<dbReference type="EMBL" id="BSPG01000058">
    <property type="protein sequence ID" value="GLS46882.1"/>
    <property type="molecule type" value="Genomic_DNA"/>
</dbReference>
<sequence>MLGIPIYNHRNLETVLRSFNAACNGHRQRDLKALSLKMVLRQRLEADPTLINPRNRAHGPKTLQKDPHIVANANEVSQPDS</sequence>
<organism evidence="2 3">
    <name type="scientific">Methylobacterium brachythecii</name>
    <dbReference type="NCBI Taxonomy" id="1176177"/>
    <lineage>
        <taxon>Bacteria</taxon>
        <taxon>Pseudomonadati</taxon>
        <taxon>Pseudomonadota</taxon>
        <taxon>Alphaproteobacteria</taxon>
        <taxon>Hyphomicrobiales</taxon>
        <taxon>Methylobacteriaceae</taxon>
        <taxon>Methylobacterium</taxon>
    </lineage>
</organism>
<protein>
    <recommendedName>
        <fullName evidence="4">Transposase</fullName>
    </recommendedName>
</protein>
<evidence type="ECO:0008006" key="4">
    <source>
        <dbReference type="Google" id="ProtNLM"/>
    </source>
</evidence>
<keyword evidence="3" id="KW-1185">Reference proteome</keyword>